<evidence type="ECO:0000313" key="6">
    <source>
        <dbReference type="EMBL" id="HGM58148.1"/>
    </source>
</evidence>
<comment type="caution">
    <text evidence="6">The sequence shown here is derived from an EMBL/GenBank/DDBJ whole genome shotgun (WGS) entry which is preliminary data.</text>
</comment>
<evidence type="ECO:0000313" key="7">
    <source>
        <dbReference type="EMBL" id="HGU64699.1"/>
    </source>
</evidence>
<dbReference type="InterPro" id="IPR003813">
    <property type="entry name" value="MvhD/FlpD"/>
</dbReference>
<evidence type="ECO:0000259" key="5">
    <source>
        <dbReference type="Pfam" id="PF02662"/>
    </source>
</evidence>
<dbReference type="GO" id="GO:0016491">
    <property type="term" value="F:oxidoreductase activity"/>
    <property type="evidence" value="ECO:0007669"/>
    <property type="project" value="UniProtKB-KW"/>
</dbReference>
<keyword evidence="3" id="KW-0408">Iron</keyword>
<gene>
    <name evidence="7" type="ORF">ENT92_00585</name>
    <name evidence="6" type="ORF">ENU14_00945</name>
</gene>
<protein>
    <submittedName>
        <fullName evidence="6">Hydrogenase iron-sulfur subunit</fullName>
    </submittedName>
</protein>
<dbReference type="InterPro" id="IPR036206">
    <property type="entry name" value="ThiamineP_synth_sf"/>
</dbReference>
<dbReference type="AlphaFoldDB" id="A0A7C4HER9"/>
<dbReference type="GO" id="GO:0051536">
    <property type="term" value="F:iron-sulfur cluster binding"/>
    <property type="evidence" value="ECO:0007669"/>
    <property type="project" value="UniProtKB-KW"/>
</dbReference>
<evidence type="ECO:0000256" key="1">
    <source>
        <dbReference type="ARBA" id="ARBA00022723"/>
    </source>
</evidence>
<organism evidence="6">
    <name type="scientific">Staphylothermus marinus</name>
    <dbReference type="NCBI Taxonomy" id="2280"/>
    <lineage>
        <taxon>Archaea</taxon>
        <taxon>Thermoproteota</taxon>
        <taxon>Thermoprotei</taxon>
        <taxon>Desulfurococcales</taxon>
        <taxon>Desulfurococcaceae</taxon>
        <taxon>Staphylothermus</taxon>
    </lineage>
</organism>
<evidence type="ECO:0000256" key="4">
    <source>
        <dbReference type="ARBA" id="ARBA00023014"/>
    </source>
</evidence>
<name>A0A7C4HER9_STAMA</name>
<keyword evidence="1" id="KW-0479">Metal-binding</keyword>
<dbReference type="GO" id="GO:0046872">
    <property type="term" value="F:metal ion binding"/>
    <property type="evidence" value="ECO:0007669"/>
    <property type="project" value="UniProtKB-KW"/>
</dbReference>
<dbReference type="EMBL" id="DTBJ01000013">
    <property type="protein sequence ID" value="HGM58148.1"/>
    <property type="molecule type" value="Genomic_DNA"/>
</dbReference>
<dbReference type="SUPFAM" id="SSF51391">
    <property type="entry name" value="Thiamin phosphate synthase"/>
    <property type="match status" value="1"/>
</dbReference>
<dbReference type="EMBL" id="DTAN01000026">
    <property type="protein sequence ID" value="HGU64699.1"/>
    <property type="molecule type" value="Genomic_DNA"/>
</dbReference>
<accession>A0A7C4HER9</accession>
<keyword evidence="4" id="KW-0411">Iron-sulfur</keyword>
<sequence>MNWKPRIIAFFCKWCAGSAAELAGVSRLEYSSNIIPIIIPCTGRISPRHIVEAFLNGADGVLIGGCHIPNDCHYLSGNFKAFKRTYLLKKLFEQIGLEPSRVRIEWISATESKKLVRVVNEFVEEIKKMGPLSGKGD</sequence>
<proteinExistence type="predicted"/>
<reference evidence="6" key="1">
    <citation type="journal article" date="2020" name="mSystems">
        <title>Genome- and Community-Level Interaction Insights into Carbon Utilization and Element Cycling Functions of Hydrothermarchaeota in Hydrothermal Sediment.</title>
        <authorList>
            <person name="Zhou Z."/>
            <person name="Liu Y."/>
            <person name="Xu W."/>
            <person name="Pan J."/>
            <person name="Luo Z.H."/>
            <person name="Li M."/>
        </authorList>
    </citation>
    <scope>NUCLEOTIDE SEQUENCE [LARGE SCALE GENOMIC DNA]</scope>
    <source>
        <strain evidence="7">SpSt-622</strain>
        <strain evidence="6">SpSt-642</strain>
    </source>
</reference>
<evidence type="ECO:0000256" key="2">
    <source>
        <dbReference type="ARBA" id="ARBA00023002"/>
    </source>
</evidence>
<dbReference type="Pfam" id="PF02662">
    <property type="entry name" value="FlpD"/>
    <property type="match status" value="1"/>
</dbReference>
<evidence type="ECO:0000256" key="3">
    <source>
        <dbReference type="ARBA" id="ARBA00023004"/>
    </source>
</evidence>
<keyword evidence="2" id="KW-0560">Oxidoreductase</keyword>
<feature type="domain" description="F420-non-reducing hydrogenase iron-sulfur subunit D" evidence="5">
    <location>
        <begin position="7"/>
        <end position="130"/>
    </location>
</feature>